<evidence type="ECO:0000313" key="7">
    <source>
        <dbReference type="EMBL" id="MBH8550848.1"/>
    </source>
</evidence>
<dbReference type="PANTHER" id="PTHR22990">
    <property type="entry name" value="F-BOX ONLY PROTEIN"/>
    <property type="match status" value="1"/>
</dbReference>
<keyword evidence="5" id="KW-0472">Membrane</keyword>
<feature type="compositionally biased region" description="Polar residues" evidence="4">
    <location>
        <begin position="529"/>
        <end position="538"/>
    </location>
</feature>
<protein>
    <submittedName>
        <fullName evidence="7">DUF1565 domain-containing protein</fullName>
    </submittedName>
</protein>
<feature type="transmembrane region" description="Helical" evidence="5">
    <location>
        <begin position="6"/>
        <end position="28"/>
    </location>
</feature>
<organism evidence="7 8">
    <name type="scientific">Atlanticothrix silvestris CENA357</name>
    <dbReference type="NCBI Taxonomy" id="1725252"/>
    <lineage>
        <taxon>Bacteria</taxon>
        <taxon>Bacillati</taxon>
        <taxon>Cyanobacteriota</taxon>
        <taxon>Cyanophyceae</taxon>
        <taxon>Nostocales</taxon>
        <taxon>Nodulariaceae</taxon>
        <taxon>Atlanticothrix</taxon>
        <taxon>Atlanticothrix silvestris</taxon>
    </lineage>
</organism>
<keyword evidence="8" id="KW-1185">Reference proteome</keyword>
<dbReference type="Proteomes" id="UP000599391">
    <property type="component" value="Unassembled WGS sequence"/>
</dbReference>
<evidence type="ECO:0000256" key="3">
    <source>
        <dbReference type="ARBA" id="ARBA00022786"/>
    </source>
</evidence>
<dbReference type="Pfam" id="PF07602">
    <property type="entry name" value="DUF1565"/>
    <property type="match status" value="1"/>
</dbReference>
<dbReference type="InterPro" id="IPR011459">
    <property type="entry name" value="DUF1565"/>
</dbReference>
<dbReference type="InterPro" id="IPR006626">
    <property type="entry name" value="PbH1"/>
</dbReference>
<sequence>MRYREFGTWHWVLGISLAPSPFINYFVFKIANRSICRLHYRHIYYFRKYKNLLLFLRSGVKLIPPVVFAKYRRADILPIKLIVQRQKLNSRLELAMPSVSRFSVLCLALSMGLTTLTLLDANLSSVVAQMPLGETTMSQVRVLFVNPSVGDDTSGNGSERAPLKTITQALRVATPNTVIMLSPGTYSAETGEVFPLILKPGVSIQGDTANKGSGITIQGGGEYLSRSFGGQNVTIIGANQGRLTGVTVTNSNARGYGLWIESSNPVIAENTFTGNTQDGISVTGKGSPTISKNYFHHNGANGITIGGSSQPQVQENVFENTGFGINITQNAAPVVVGNQIQDNRSGILVQANARPILRNNLIQGSKEDGLVAIAQAMPDLGNATEVGGNEFRNNARYDINASAAKQVIAAVGNTLSSNRIAGQINTNAQAAIAVNNSQPTTLSNSAISQIPVNGEITFSAPVPSNTATKPLSSTSIARDRSNSGQLNSKLLPLQTAKLPLNVPTYNQQPPTSRVGGFPIPSSLAAREASANTQASRQKLTPLPALQSDTRQMNYVHVDTNTIEFVAPQQSSQSAALRRTEQRQLSPIPETPSFGNSAISPITNVQVPQTYTTAYGGGFLPPTRTKQMQDVRYRVVVEVASDRERDLVRLFAPEAFPTIWQGRRVMQAGVFSNRYNADEMLKKLSGNGLRSIVEPLN</sequence>
<feature type="region of interest" description="Disordered" evidence="4">
    <location>
        <begin position="458"/>
        <end position="488"/>
    </location>
</feature>
<feature type="compositionally biased region" description="Polar residues" evidence="4">
    <location>
        <begin position="462"/>
        <end position="488"/>
    </location>
</feature>
<name>A0A8J7HEN2_9CYAN</name>
<keyword evidence="5" id="KW-1133">Transmembrane helix</keyword>
<evidence type="ECO:0000256" key="5">
    <source>
        <dbReference type="SAM" id="Phobius"/>
    </source>
</evidence>
<evidence type="ECO:0000256" key="1">
    <source>
        <dbReference type="ARBA" id="ARBA00004906"/>
    </source>
</evidence>
<dbReference type="InterPro" id="IPR051550">
    <property type="entry name" value="SCF-Subunits/Alg-Epimerases"/>
</dbReference>
<evidence type="ECO:0000256" key="2">
    <source>
        <dbReference type="ARBA" id="ARBA00022737"/>
    </source>
</evidence>
<accession>A0A8J7HEN2</accession>
<feature type="domain" description="Carbohydrate-binding/sugar hydrolysis" evidence="6">
    <location>
        <begin position="211"/>
        <end position="373"/>
    </location>
</feature>
<dbReference type="SMART" id="SM00722">
    <property type="entry name" value="CASH"/>
    <property type="match status" value="1"/>
</dbReference>
<dbReference type="InterPro" id="IPR006633">
    <property type="entry name" value="Carb-bd_sugar_hydrolysis-dom"/>
</dbReference>
<dbReference type="NCBIfam" id="TIGR03804">
    <property type="entry name" value="para_beta_helix"/>
    <property type="match status" value="3"/>
</dbReference>
<proteinExistence type="predicted"/>
<evidence type="ECO:0000313" key="8">
    <source>
        <dbReference type="Proteomes" id="UP000599391"/>
    </source>
</evidence>
<keyword evidence="3" id="KW-0833">Ubl conjugation pathway</keyword>
<feature type="region of interest" description="Disordered" evidence="4">
    <location>
        <begin position="525"/>
        <end position="545"/>
    </location>
</feature>
<keyword evidence="5" id="KW-0812">Transmembrane</keyword>
<evidence type="ECO:0000259" key="6">
    <source>
        <dbReference type="SMART" id="SM00722"/>
    </source>
</evidence>
<keyword evidence="2" id="KW-0677">Repeat</keyword>
<dbReference type="InterPro" id="IPR022441">
    <property type="entry name" value="Para_beta_helix_rpt-2"/>
</dbReference>
<dbReference type="PANTHER" id="PTHR22990:SF15">
    <property type="entry name" value="F-BOX ONLY PROTEIN 10"/>
    <property type="match status" value="1"/>
</dbReference>
<reference evidence="7 8" key="1">
    <citation type="journal article" date="2021" name="Int. J. Syst. Evol. Microbiol.">
        <title>Amazonocrinis nigriterrae gen. nov., sp. nov., Atlanticothrix silvestris gen. nov., sp. nov. and Dendronalium phyllosphericum gen. nov., sp. nov., nostocacean cyanobacteria from Brazilian environments.</title>
        <authorList>
            <person name="Alvarenga D.O."/>
            <person name="Andreote A.P.D."/>
            <person name="Branco L.H.Z."/>
            <person name="Delbaje E."/>
            <person name="Cruz R.B."/>
            <person name="Varani A.M."/>
            <person name="Fiore M.F."/>
        </authorList>
    </citation>
    <scope>NUCLEOTIDE SEQUENCE [LARGE SCALE GENOMIC DNA]</scope>
    <source>
        <strain evidence="7 8">CENA357</strain>
    </source>
</reference>
<gene>
    <name evidence="7" type="ORF">I8751_00260</name>
</gene>
<comment type="pathway">
    <text evidence="1">Protein modification; protein ubiquitination.</text>
</comment>
<comment type="caution">
    <text evidence="7">The sequence shown here is derived from an EMBL/GenBank/DDBJ whole genome shotgun (WGS) entry which is preliminary data.</text>
</comment>
<dbReference type="AlphaFoldDB" id="A0A8J7HEN2"/>
<dbReference type="SMART" id="SM00710">
    <property type="entry name" value="PbH1"/>
    <property type="match status" value="7"/>
</dbReference>
<dbReference type="SUPFAM" id="SSF51126">
    <property type="entry name" value="Pectin lyase-like"/>
    <property type="match status" value="1"/>
</dbReference>
<dbReference type="Gene3D" id="2.160.20.10">
    <property type="entry name" value="Single-stranded right-handed beta-helix, Pectin lyase-like"/>
    <property type="match status" value="1"/>
</dbReference>
<feature type="region of interest" description="Disordered" evidence="4">
    <location>
        <begin position="568"/>
        <end position="600"/>
    </location>
</feature>
<evidence type="ECO:0000256" key="4">
    <source>
        <dbReference type="SAM" id="MobiDB-lite"/>
    </source>
</evidence>
<dbReference type="InterPro" id="IPR011050">
    <property type="entry name" value="Pectin_lyase_fold/virulence"/>
</dbReference>
<dbReference type="EMBL" id="JAECZB010000001">
    <property type="protein sequence ID" value="MBH8550848.1"/>
    <property type="molecule type" value="Genomic_DNA"/>
</dbReference>
<dbReference type="InterPro" id="IPR012334">
    <property type="entry name" value="Pectin_lyas_fold"/>
</dbReference>